<organism evidence="1 2">
    <name type="scientific">Paramuricea clavata</name>
    <name type="common">Red gorgonian</name>
    <name type="synonym">Violescent sea-whip</name>
    <dbReference type="NCBI Taxonomy" id="317549"/>
    <lineage>
        <taxon>Eukaryota</taxon>
        <taxon>Metazoa</taxon>
        <taxon>Cnidaria</taxon>
        <taxon>Anthozoa</taxon>
        <taxon>Octocorallia</taxon>
        <taxon>Malacalcyonacea</taxon>
        <taxon>Plexauridae</taxon>
        <taxon>Paramuricea</taxon>
    </lineage>
</organism>
<accession>A0A6S7KJW9</accession>
<dbReference type="OrthoDB" id="7759031at2759"/>
<dbReference type="Proteomes" id="UP001152795">
    <property type="component" value="Unassembled WGS sequence"/>
</dbReference>
<gene>
    <name evidence="1" type="ORF">PACLA_8A022477</name>
</gene>
<reference evidence="1" key="1">
    <citation type="submission" date="2020-04" db="EMBL/GenBank/DDBJ databases">
        <authorList>
            <person name="Alioto T."/>
            <person name="Alioto T."/>
            <person name="Gomez Garrido J."/>
        </authorList>
    </citation>
    <scope>NUCLEOTIDE SEQUENCE</scope>
    <source>
        <strain evidence="1">A484AB</strain>
    </source>
</reference>
<keyword evidence="2" id="KW-1185">Reference proteome</keyword>
<evidence type="ECO:0000313" key="2">
    <source>
        <dbReference type="Proteomes" id="UP001152795"/>
    </source>
</evidence>
<sequence length="184" mass="21459">MNAFVTRLRTVAKTCQFDTSLDEMIRDQVIEKYASNALRRRLLREQELTLNNLLSIAHSFELADRQALEIEQKFKSSTHLNSIERNRDFQQARRNSAKREDNNRQECVCYCCGNEGPRAPCEGCPMSYLDKTCRRSGKSSHFARFCRQKTNKPKQYRKNARQLEQSDDDSSENECLSFIYSHGS</sequence>
<protein>
    <submittedName>
        <fullName evidence="1">Uncharacterized protein</fullName>
    </submittedName>
</protein>
<name>A0A6S7KJW9_PARCT</name>
<comment type="caution">
    <text evidence="1">The sequence shown here is derived from an EMBL/GenBank/DDBJ whole genome shotgun (WGS) entry which is preliminary data.</text>
</comment>
<dbReference type="EMBL" id="CACRXK020038676">
    <property type="protein sequence ID" value="CAB4045307.1"/>
    <property type="molecule type" value="Genomic_DNA"/>
</dbReference>
<proteinExistence type="predicted"/>
<dbReference type="AlphaFoldDB" id="A0A6S7KJW9"/>
<evidence type="ECO:0000313" key="1">
    <source>
        <dbReference type="EMBL" id="CAB4045307.1"/>
    </source>
</evidence>